<evidence type="ECO:0000256" key="1">
    <source>
        <dbReference type="ARBA" id="ARBA00004496"/>
    </source>
</evidence>
<keyword evidence="9" id="KW-1185">Reference proteome</keyword>
<dbReference type="GO" id="GO:0005737">
    <property type="term" value="C:cytoplasm"/>
    <property type="evidence" value="ECO:0007669"/>
    <property type="project" value="UniProtKB-SubCell"/>
</dbReference>
<evidence type="ECO:0000313" key="8">
    <source>
        <dbReference type="EMBL" id="KAG5832549.1"/>
    </source>
</evidence>
<keyword evidence="4 6" id="KW-0808">Transferase</keyword>
<dbReference type="SUPFAM" id="SSF52540">
    <property type="entry name" value="P-loop containing nucleoside triphosphate hydrolases"/>
    <property type="match status" value="1"/>
</dbReference>
<comment type="caution">
    <text evidence="8">The sequence shown here is derived from an EMBL/GenBank/DDBJ whole genome shotgun (WGS) entry which is preliminary data.</text>
</comment>
<feature type="domain" description="Sulfotransferase" evidence="7">
    <location>
        <begin position="48"/>
        <end position="292"/>
    </location>
</feature>
<evidence type="ECO:0000256" key="4">
    <source>
        <dbReference type="ARBA" id="ARBA00022679"/>
    </source>
</evidence>
<dbReference type="GO" id="GO:0006805">
    <property type="term" value="P:xenobiotic metabolic process"/>
    <property type="evidence" value="ECO:0007669"/>
    <property type="project" value="UniProtKB-ARBA"/>
</dbReference>
<evidence type="ECO:0000256" key="6">
    <source>
        <dbReference type="RuleBase" id="RU361155"/>
    </source>
</evidence>
<comment type="similarity">
    <text evidence="2 6">Belongs to the sulfotransferase 1 family.</text>
</comment>
<dbReference type="EMBL" id="JAFIRN010000017">
    <property type="protein sequence ID" value="KAG5832549.1"/>
    <property type="molecule type" value="Genomic_DNA"/>
</dbReference>
<dbReference type="Gene3D" id="3.40.50.300">
    <property type="entry name" value="P-loop containing nucleotide triphosphate hydrolases"/>
    <property type="match status" value="1"/>
</dbReference>
<comment type="subcellular location">
    <subcellularLocation>
        <location evidence="1">Cytoplasm</location>
    </subcellularLocation>
</comment>
<evidence type="ECO:0000256" key="5">
    <source>
        <dbReference type="ARBA" id="ARBA00022939"/>
    </source>
</evidence>
<name>A0A9D3LL94_ANGAN</name>
<evidence type="ECO:0000256" key="3">
    <source>
        <dbReference type="ARBA" id="ARBA00022490"/>
    </source>
</evidence>
<dbReference type="GO" id="GO:0008146">
    <property type="term" value="F:sulfotransferase activity"/>
    <property type="evidence" value="ECO:0007669"/>
    <property type="project" value="InterPro"/>
</dbReference>
<dbReference type="Proteomes" id="UP001044222">
    <property type="component" value="Chromosome 17"/>
</dbReference>
<dbReference type="EC" id="2.8.2.-" evidence="6"/>
<evidence type="ECO:0000256" key="2">
    <source>
        <dbReference type="ARBA" id="ARBA00005771"/>
    </source>
</evidence>
<keyword evidence="5" id="KW-0128">Catecholamine metabolism</keyword>
<accession>A0A9D3LL94</accession>
<gene>
    <name evidence="8" type="ORF">ANANG_G00292320</name>
</gene>
<reference evidence="8" key="1">
    <citation type="submission" date="2021-01" db="EMBL/GenBank/DDBJ databases">
        <title>A chromosome-scale assembly of European eel, Anguilla anguilla.</title>
        <authorList>
            <person name="Henkel C."/>
            <person name="Jong-Raadsen S.A."/>
            <person name="Dufour S."/>
            <person name="Weltzien F.-A."/>
            <person name="Palstra A.P."/>
            <person name="Pelster B."/>
            <person name="Spaink H.P."/>
            <person name="Van Den Thillart G.E."/>
            <person name="Jansen H."/>
            <person name="Zahm M."/>
            <person name="Klopp C."/>
            <person name="Cedric C."/>
            <person name="Louis A."/>
            <person name="Berthelot C."/>
            <person name="Parey E."/>
            <person name="Roest Crollius H."/>
            <person name="Montfort J."/>
            <person name="Robinson-Rechavi M."/>
            <person name="Bucao C."/>
            <person name="Bouchez O."/>
            <person name="Gislard M."/>
            <person name="Lluch J."/>
            <person name="Milhes M."/>
            <person name="Lampietro C."/>
            <person name="Lopez Roques C."/>
            <person name="Donnadieu C."/>
            <person name="Braasch I."/>
            <person name="Desvignes T."/>
            <person name="Postlethwait J."/>
            <person name="Bobe J."/>
            <person name="Guiguen Y."/>
            <person name="Dirks R."/>
        </authorList>
    </citation>
    <scope>NUCLEOTIDE SEQUENCE</scope>
    <source>
        <strain evidence="8">Tag_6206</strain>
        <tissue evidence="8">Liver</tissue>
    </source>
</reference>
<dbReference type="Pfam" id="PF00685">
    <property type="entry name" value="Sulfotransfer_1"/>
    <property type="match status" value="1"/>
</dbReference>
<dbReference type="PANTHER" id="PTHR11783">
    <property type="entry name" value="SULFOTRANSFERASE SULT"/>
    <property type="match status" value="1"/>
</dbReference>
<proteinExistence type="inferred from homology"/>
<keyword evidence="3" id="KW-0963">Cytoplasm</keyword>
<organism evidence="8 9">
    <name type="scientific">Anguilla anguilla</name>
    <name type="common">European freshwater eel</name>
    <name type="synonym">Muraena anguilla</name>
    <dbReference type="NCBI Taxonomy" id="7936"/>
    <lineage>
        <taxon>Eukaryota</taxon>
        <taxon>Metazoa</taxon>
        <taxon>Chordata</taxon>
        <taxon>Craniata</taxon>
        <taxon>Vertebrata</taxon>
        <taxon>Euteleostomi</taxon>
        <taxon>Actinopterygii</taxon>
        <taxon>Neopterygii</taxon>
        <taxon>Teleostei</taxon>
        <taxon>Anguilliformes</taxon>
        <taxon>Anguillidae</taxon>
        <taxon>Anguilla</taxon>
    </lineage>
</organism>
<evidence type="ECO:0000259" key="7">
    <source>
        <dbReference type="Pfam" id="PF00685"/>
    </source>
</evidence>
<dbReference type="InterPro" id="IPR000863">
    <property type="entry name" value="Sulfotransferase_dom"/>
</dbReference>
<dbReference type="GO" id="GO:0006584">
    <property type="term" value="P:catecholamine metabolic process"/>
    <property type="evidence" value="ECO:0007669"/>
    <property type="project" value="UniProtKB-KW"/>
</dbReference>
<sequence length="305" mass="35965">MFQSTTLNRTNVMEAVSPYLDRYKGYVFIVGDTTPEYIDSLQTFEIRDDDTFLVTYPKSGTIWTQQILTLLCEADLSNDIVYDNNLETMPWLEFRMDRPDYALRPSPRLFASHLIPALMPPGLKGKRAKIVYVMRNPKDAMVSYFHFCHAVAKLETPKSFEDFMEQYLEGAVAAASWFDHIRQWYSKRDQYNILFLRYEDMVKDLRSEVLKISKFLGKNLDGSAIDRVVERATFKNMKKDPKANYEFLPQELLDREQGHFLRKGTVGDWKNTFTVAQSERFDQVFQERMRDLPLQFTWDIHEHPE</sequence>
<dbReference type="AlphaFoldDB" id="A0A9D3LL94"/>
<dbReference type="InterPro" id="IPR027417">
    <property type="entry name" value="P-loop_NTPase"/>
</dbReference>
<protein>
    <recommendedName>
        <fullName evidence="6">Sulfotransferase</fullName>
        <ecNumber evidence="6">2.8.2.-</ecNumber>
    </recommendedName>
</protein>
<dbReference type="FunFam" id="3.40.50.300:FF:000433">
    <property type="entry name" value="Estrogen sulfotransferase"/>
    <property type="match status" value="1"/>
</dbReference>
<evidence type="ECO:0000313" key="9">
    <source>
        <dbReference type="Proteomes" id="UP001044222"/>
    </source>
</evidence>